<comment type="caution">
    <text evidence="2">The sequence shown here is derived from an EMBL/GenBank/DDBJ whole genome shotgun (WGS) entry which is preliminary data.</text>
</comment>
<dbReference type="InterPro" id="IPR003607">
    <property type="entry name" value="HD/PDEase_dom"/>
</dbReference>
<dbReference type="EMBL" id="BAABRO010000001">
    <property type="protein sequence ID" value="GAA5504827.1"/>
    <property type="molecule type" value="Genomic_DNA"/>
</dbReference>
<gene>
    <name evidence="2" type="ORF">Rcae01_00266</name>
</gene>
<evidence type="ECO:0000313" key="2">
    <source>
        <dbReference type="EMBL" id="GAA5504827.1"/>
    </source>
</evidence>
<dbReference type="SUPFAM" id="SSF109604">
    <property type="entry name" value="HD-domain/PDEase-like"/>
    <property type="match status" value="1"/>
</dbReference>
<protein>
    <recommendedName>
        <fullName evidence="1">HD-GYP domain-containing protein</fullName>
    </recommendedName>
</protein>
<dbReference type="PANTHER" id="PTHR43155">
    <property type="entry name" value="CYCLIC DI-GMP PHOSPHODIESTERASE PA4108-RELATED"/>
    <property type="match status" value="1"/>
</dbReference>
<accession>A0ABP9VI00</accession>
<dbReference type="Proteomes" id="UP001416858">
    <property type="component" value="Unassembled WGS sequence"/>
</dbReference>
<dbReference type="PANTHER" id="PTHR43155:SF2">
    <property type="entry name" value="CYCLIC DI-GMP PHOSPHODIESTERASE PA4108"/>
    <property type="match status" value="1"/>
</dbReference>
<feature type="domain" description="HD-GYP" evidence="1">
    <location>
        <begin position="149"/>
        <end position="350"/>
    </location>
</feature>
<name>A0ABP9VI00_9BACT</name>
<dbReference type="PROSITE" id="PS51832">
    <property type="entry name" value="HD_GYP"/>
    <property type="match status" value="1"/>
</dbReference>
<dbReference type="Gene3D" id="1.10.3210.10">
    <property type="entry name" value="Hypothetical protein af1432"/>
    <property type="match status" value="1"/>
</dbReference>
<dbReference type="CDD" id="cd00077">
    <property type="entry name" value="HDc"/>
    <property type="match status" value="1"/>
</dbReference>
<dbReference type="RefSeq" id="WP_345681904.1">
    <property type="nucleotide sequence ID" value="NZ_BAABRO010000001.1"/>
</dbReference>
<sequence length="420" mass="46359">MSRSETVELPLEKLCAGATCGYPILSKEGLLLLGSGTHITPTIVSHLQEQHHDVIAVHPNDIAELTGKQLRRPATADAAENKPKFTGVWEQALPLKDLLVDRHDEPLSDERTAELNKCMSTAKSRFEQINHALQTRDFDSISPLVATSDSFARSMIDDHDQTVGEIGAASDDVALERRSVQMAVMAMAVAVEMGIDGPTTLEIGLTGLLHDIGLYVLDPKFRDPTESLSHSERWEYEKHPVIAFDCVSAIPETPSAVRIAVQQVHEQYDGSGFPRGLRGTRIHQYARILNVVDAYIQLISPSTNRCGILPHNAIGLILHQGTRGTFDPEVVRAFLNTESLYPLGSHVELRSGSTALVIRRSAHSYTCPILMRDDGECVQEDNAENRIIRPIASPQIEQMRIPPSKMPTINWNPADNVLRV</sequence>
<evidence type="ECO:0000259" key="1">
    <source>
        <dbReference type="PROSITE" id="PS51832"/>
    </source>
</evidence>
<keyword evidence="3" id="KW-1185">Reference proteome</keyword>
<dbReference type="InterPro" id="IPR037522">
    <property type="entry name" value="HD_GYP_dom"/>
</dbReference>
<dbReference type="Pfam" id="PF13487">
    <property type="entry name" value="HD_5"/>
    <property type="match status" value="1"/>
</dbReference>
<evidence type="ECO:0000313" key="3">
    <source>
        <dbReference type="Proteomes" id="UP001416858"/>
    </source>
</evidence>
<organism evidence="2 3">
    <name type="scientific">Novipirellula caenicola</name>
    <dbReference type="NCBI Taxonomy" id="1536901"/>
    <lineage>
        <taxon>Bacteria</taxon>
        <taxon>Pseudomonadati</taxon>
        <taxon>Planctomycetota</taxon>
        <taxon>Planctomycetia</taxon>
        <taxon>Pirellulales</taxon>
        <taxon>Pirellulaceae</taxon>
        <taxon>Novipirellula</taxon>
    </lineage>
</organism>
<proteinExistence type="predicted"/>
<reference evidence="2 3" key="1">
    <citation type="submission" date="2024-02" db="EMBL/GenBank/DDBJ databases">
        <title>Rhodopirellula caenicola NBRC 110016.</title>
        <authorList>
            <person name="Ichikawa N."/>
            <person name="Katano-Makiyama Y."/>
            <person name="Hidaka K."/>
        </authorList>
    </citation>
    <scope>NUCLEOTIDE SEQUENCE [LARGE SCALE GENOMIC DNA]</scope>
    <source>
        <strain evidence="2 3">NBRC 110016</strain>
    </source>
</reference>